<dbReference type="EMBL" id="CAJVPM010015671">
    <property type="protein sequence ID" value="CAG8609392.1"/>
    <property type="molecule type" value="Genomic_DNA"/>
</dbReference>
<name>A0ACA9MVB9_9GLOM</name>
<reference evidence="1" key="1">
    <citation type="submission" date="2021-06" db="EMBL/GenBank/DDBJ databases">
        <authorList>
            <person name="Kallberg Y."/>
            <person name="Tangrot J."/>
            <person name="Rosling A."/>
        </authorList>
    </citation>
    <scope>NUCLEOTIDE SEQUENCE</scope>
    <source>
        <strain evidence="1">AU212A</strain>
    </source>
</reference>
<evidence type="ECO:0000313" key="2">
    <source>
        <dbReference type="Proteomes" id="UP000789860"/>
    </source>
</evidence>
<keyword evidence="2" id="KW-1185">Reference proteome</keyword>
<comment type="caution">
    <text evidence="1">The sequence shown here is derived from an EMBL/GenBank/DDBJ whole genome shotgun (WGS) entry which is preliminary data.</text>
</comment>
<accession>A0ACA9MVB9</accession>
<evidence type="ECO:0000313" key="1">
    <source>
        <dbReference type="EMBL" id="CAG8609392.1"/>
    </source>
</evidence>
<sequence length="105" mass="12183">NQDDIKKVNQIKESEKSGTRAYPAQMISSLTICSITMTLSLEIVQDENRRNLESVVEEQRNLAVERVEHSWMLENLEARRAENREQGVEGERVRRVHFGEDNDVV</sequence>
<dbReference type="Proteomes" id="UP000789860">
    <property type="component" value="Unassembled WGS sequence"/>
</dbReference>
<protein>
    <submittedName>
        <fullName evidence="1">10160_t:CDS:1</fullName>
    </submittedName>
</protein>
<proteinExistence type="predicted"/>
<feature type="non-terminal residue" evidence="1">
    <location>
        <position position="1"/>
    </location>
</feature>
<gene>
    <name evidence="1" type="ORF">SCALOS_LOCUS7229</name>
</gene>
<organism evidence="1 2">
    <name type="scientific">Scutellospora calospora</name>
    <dbReference type="NCBI Taxonomy" id="85575"/>
    <lineage>
        <taxon>Eukaryota</taxon>
        <taxon>Fungi</taxon>
        <taxon>Fungi incertae sedis</taxon>
        <taxon>Mucoromycota</taxon>
        <taxon>Glomeromycotina</taxon>
        <taxon>Glomeromycetes</taxon>
        <taxon>Diversisporales</taxon>
        <taxon>Gigasporaceae</taxon>
        <taxon>Scutellospora</taxon>
    </lineage>
</organism>